<dbReference type="AlphaFoldDB" id="A0A5C6CE53"/>
<dbReference type="Pfam" id="PF02321">
    <property type="entry name" value="OEP"/>
    <property type="match status" value="2"/>
</dbReference>
<dbReference type="Proteomes" id="UP000316304">
    <property type="component" value="Unassembled WGS sequence"/>
</dbReference>
<dbReference type="GO" id="GO:0015562">
    <property type="term" value="F:efflux transmembrane transporter activity"/>
    <property type="evidence" value="ECO:0007669"/>
    <property type="project" value="InterPro"/>
</dbReference>
<dbReference type="InterPro" id="IPR003423">
    <property type="entry name" value="OMP_efflux"/>
</dbReference>
<evidence type="ECO:0000256" key="3">
    <source>
        <dbReference type="SAM" id="MobiDB-lite"/>
    </source>
</evidence>
<feature type="coiled-coil region" evidence="2">
    <location>
        <begin position="328"/>
        <end position="362"/>
    </location>
</feature>
<feature type="region of interest" description="Disordered" evidence="3">
    <location>
        <begin position="140"/>
        <end position="178"/>
    </location>
</feature>
<name>A0A5C6CE53_9BACT</name>
<proteinExistence type="inferred from homology"/>
<dbReference type="Gene3D" id="1.20.1600.10">
    <property type="entry name" value="Outer membrane efflux proteins (OEP)"/>
    <property type="match status" value="1"/>
</dbReference>
<dbReference type="InterPro" id="IPR010131">
    <property type="entry name" value="MdtP/NodT-like"/>
</dbReference>
<evidence type="ECO:0000313" key="5">
    <source>
        <dbReference type="Proteomes" id="UP000316304"/>
    </source>
</evidence>
<accession>A0A5C6CE53</accession>
<keyword evidence="2" id="KW-0175">Coiled coil</keyword>
<reference evidence="4 5" key="1">
    <citation type="submission" date="2019-02" db="EMBL/GenBank/DDBJ databases">
        <title>Deep-cultivation of Planctomycetes and their phenomic and genomic characterization uncovers novel biology.</title>
        <authorList>
            <person name="Wiegand S."/>
            <person name="Jogler M."/>
            <person name="Boedeker C."/>
            <person name="Pinto D."/>
            <person name="Vollmers J."/>
            <person name="Rivas-Marin E."/>
            <person name="Kohn T."/>
            <person name="Peeters S.H."/>
            <person name="Heuer A."/>
            <person name="Rast P."/>
            <person name="Oberbeckmann S."/>
            <person name="Bunk B."/>
            <person name="Jeske O."/>
            <person name="Meyerdierks A."/>
            <person name="Storesund J.E."/>
            <person name="Kallscheuer N."/>
            <person name="Luecker S."/>
            <person name="Lage O.M."/>
            <person name="Pohl T."/>
            <person name="Merkel B.J."/>
            <person name="Hornburger P."/>
            <person name="Mueller R.-W."/>
            <person name="Bruemmer F."/>
            <person name="Labrenz M."/>
            <person name="Spormann A.M."/>
            <person name="Op Den Camp H."/>
            <person name="Overmann J."/>
            <person name="Amann R."/>
            <person name="Jetten M.S.M."/>
            <person name="Mascher T."/>
            <person name="Medema M.H."/>
            <person name="Devos D.P."/>
            <person name="Kaster A.-K."/>
            <person name="Ovreas L."/>
            <person name="Rohde M."/>
            <person name="Galperin M.Y."/>
            <person name="Jogler C."/>
        </authorList>
    </citation>
    <scope>NUCLEOTIDE SEQUENCE [LARGE SCALE GENOMIC DNA]</scope>
    <source>
        <strain evidence="4 5">Pla52o</strain>
    </source>
</reference>
<evidence type="ECO:0000256" key="2">
    <source>
        <dbReference type="SAM" id="Coils"/>
    </source>
</evidence>
<sequence>MTGIRIVSVICPIGSRGIYGLGKFYSGIIATPNQKVTLFIAGTGMQTLQPIRKKRLLLLAILVASAGGCTSARNRTAPLANASVLPVCGPVDAVAAEKNTGIATANDPESPIRPVRYDDAAVFAAMNLTLLDEAEGNLDADDQDANQANQSPQLNPATPPPQPNEPSSSQQETASSGGQPVEYFVGIALAGHPRIQAARHRVAAATNVIPQANALPDPMFNNTFWPLHDQALQTAGGRVAHQMSLSQGVPWPEKLRSKAAIASREVQIAQAEVDRIEREITESVRIAYYELWYATRAIQIVDETTELVDDLTKVAEARYRSGGAQQDVLRAQLESDRLEDQRIQLTQQKQMAQADLAALLQQPVSMTPETSKELELSDASRQLDQLIASAETCSPELQGLAWEIQRDRERQRLACLQKYPDLQVGVNLSILSDDDNVLSGVANGHDNLSFTVGTTLPIWRDKINAGIREAAHRTNSTTNRMEAERDSLYGRLRRLLAQADSLVQQRQLYEERIIPRTEKTLQLSVADYRGKRTDFFSLIETYRELLMFETQLARFDASLATTIAKIDRTVGCP</sequence>
<dbReference type="SUPFAM" id="SSF56954">
    <property type="entry name" value="Outer membrane efflux proteins (OEP)"/>
    <property type="match status" value="1"/>
</dbReference>
<dbReference type="EMBL" id="SJPT01000005">
    <property type="protein sequence ID" value="TWU22382.1"/>
    <property type="molecule type" value="Genomic_DNA"/>
</dbReference>
<comment type="similarity">
    <text evidence="1">Belongs to the outer membrane factor (OMF) (TC 1.B.17) family.</text>
</comment>
<dbReference type="PANTHER" id="PTHR30203">
    <property type="entry name" value="OUTER MEMBRANE CATION EFFLUX PROTEIN"/>
    <property type="match status" value="1"/>
</dbReference>
<dbReference type="PANTHER" id="PTHR30203:SF24">
    <property type="entry name" value="BLR4935 PROTEIN"/>
    <property type="match status" value="1"/>
</dbReference>
<comment type="caution">
    <text evidence="4">The sequence shown here is derived from an EMBL/GenBank/DDBJ whole genome shotgun (WGS) entry which is preliminary data.</text>
</comment>
<keyword evidence="5" id="KW-1185">Reference proteome</keyword>
<feature type="compositionally biased region" description="Low complexity" evidence="3">
    <location>
        <begin position="145"/>
        <end position="156"/>
    </location>
</feature>
<evidence type="ECO:0000313" key="4">
    <source>
        <dbReference type="EMBL" id="TWU22382.1"/>
    </source>
</evidence>
<organism evidence="4 5">
    <name type="scientific">Novipirellula galeiformis</name>
    <dbReference type="NCBI Taxonomy" id="2528004"/>
    <lineage>
        <taxon>Bacteria</taxon>
        <taxon>Pseudomonadati</taxon>
        <taxon>Planctomycetota</taxon>
        <taxon>Planctomycetia</taxon>
        <taxon>Pirellulales</taxon>
        <taxon>Pirellulaceae</taxon>
        <taxon>Novipirellula</taxon>
    </lineage>
</organism>
<evidence type="ECO:0000256" key="1">
    <source>
        <dbReference type="ARBA" id="ARBA00007613"/>
    </source>
</evidence>
<protein>
    <submittedName>
        <fullName evidence="4">Outer membrane efflux protein</fullName>
    </submittedName>
</protein>
<gene>
    <name evidence="4" type="ORF">Pla52o_34380</name>
</gene>